<organism evidence="1 2">
    <name type="scientific">Lentilactobacillus kisonensis F0435</name>
    <dbReference type="NCBI Taxonomy" id="797516"/>
    <lineage>
        <taxon>Bacteria</taxon>
        <taxon>Bacillati</taxon>
        <taxon>Bacillota</taxon>
        <taxon>Bacilli</taxon>
        <taxon>Lactobacillales</taxon>
        <taxon>Lactobacillaceae</taxon>
        <taxon>Lentilactobacillus</taxon>
    </lineage>
</organism>
<accession>H1LG02</accession>
<dbReference type="STRING" id="797516.HMPREF9104_01528"/>
<comment type="caution">
    <text evidence="1">The sequence shown here is derived from an EMBL/GenBank/DDBJ whole genome shotgun (WGS) entry which is preliminary data.</text>
</comment>
<dbReference type="AlphaFoldDB" id="H1LG02"/>
<proteinExistence type="predicted"/>
<evidence type="ECO:0008006" key="3">
    <source>
        <dbReference type="Google" id="ProtNLM"/>
    </source>
</evidence>
<name>H1LG02_9LACO</name>
<dbReference type="EMBL" id="AGRJ01000151">
    <property type="protein sequence ID" value="EHO51208.1"/>
    <property type="molecule type" value="Genomic_DNA"/>
</dbReference>
<dbReference type="HOGENOM" id="CLU_044967_1_0_9"/>
<protein>
    <recommendedName>
        <fullName evidence="3">Mga helix-turn-helix domain-containing protein</fullName>
    </recommendedName>
</protein>
<dbReference type="PATRIC" id="fig|797516.3.peg.1358"/>
<evidence type="ECO:0000313" key="1">
    <source>
        <dbReference type="EMBL" id="EHO51208.1"/>
    </source>
</evidence>
<evidence type="ECO:0000313" key="2">
    <source>
        <dbReference type="Proteomes" id="UP000005025"/>
    </source>
</evidence>
<sequence length="508" mass="59276">MREGALMDYTLFFEKNDQLAFLLLQRFFVKRNTIVTASSIFDTLPISEYKLSQLLISINSDLATIQCGKDSSISMPEKNILKGHNITTTVMNEIRLLYLKRSVLFALFNYQFLQFKTLSKETFMKQNFISKTKFYASGVELRKILNESDFYHSSNIINDSEYILRLHIFEFFYSAFNGIDSPFPDMNIPINNLIIRIQAQFSFLIKPVQKSKLEIFLKIWILRMINGNFITNQLISADNLSFEVHEKLTSIQSFIKEHFHVNLNDGEMNYLYTFLLTQEYTHGIQQVLTQTDYPLAYKLTDDLINEVKDQGALSDPQRFDPEKLFVSLTAIHLRFITLYIEPTTFISLDQIDFFKQTYPIFHVIINRFIEHIKDQKIMKLNKRESANLYFDYMFAFINAIPKELLFEKVHICVDFSQGTLYNNYIIKTLNGFANANIVIESNISRATDIYLSDFFSTAVKKSQTIWRNPPSPDDWGALGDNIVRLKQAKVRKLIDDISPLSRKEPDHA</sequence>
<gene>
    <name evidence="1" type="ORF">HMPREF9104_01528</name>
</gene>
<dbReference type="Proteomes" id="UP000005025">
    <property type="component" value="Unassembled WGS sequence"/>
</dbReference>
<reference evidence="1 2" key="1">
    <citation type="submission" date="2011-09" db="EMBL/GenBank/DDBJ databases">
        <authorList>
            <person name="Weinstock G."/>
            <person name="Sodergren E."/>
            <person name="Clifton S."/>
            <person name="Fulton L."/>
            <person name="Fulton B."/>
            <person name="Courtney L."/>
            <person name="Fronick C."/>
            <person name="Harrison M."/>
            <person name="Strong C."/>
            <person name="Farmer C."/>
            <person name="Delahaunty K."/>
            <person name="Markovic C."/>
            <person name="Hall O."/>
            <person name="Minx P."/>
            <person name="Tomlinson C."/>
            <person name="Mitreva M."/>
            <person name="Hou S."/>
            <person name="Chen J."/>
            <person name="Wollam A."/>
            <person name="Pepin K.H."/>
            <person name="Johnson M."/>
            <person name="Bhonagiri V."/>
            <person name="Zhang X."/>
            <person name="Suruliraj S."/>
            <person name="Warren W."/>
            <person name="Chinwalla A."/>
            <person name="Mardis E.R."/>
            <person name="Wilson R.K."/>
        </authorList>
    </citation>
    <scope>NUCLEOTIDE SEQUENCE [LARGE SCALE GENOMIC DNA]</scope>
    <source>
        <strain evidence="1 2">F0435</strain>
    </source>
</reference>